<feature type="transmembrane region" description="Helical" evidence="1">
    <location>
        <begin position="53"/>
        <end position="68"/>
    </location>
</feature>
<evidence type="ECO:0000259" key="2">
    <source>
        <dbReference type="Pfam" id="PF04028"/>
    </source>
</evidence>
<keyword evidence="1" id="KW-0472">Membrane</keyword>
<keyword evidence="4" id="KW-1185">Reference proteome</keyword>
<keyword evidence="1" id="KW-0812">Transmembrane</keyword>
<gene>
    <name evidence="3" type="ORF">MOX91_07220</name>
</gene>
<feature type="domain" description="DUF374" evidence="2">
    <location>
        <begin position="72"/>
        <end position="138"/>
    </location>
</feature>
<sequence length="219" mass="25090">MQSSVSSSNINRVPIYFYLVLLPLCFFIKLWHFTLRLKISGEDAEFLLSKDKFFVMFWHNRIFVLPYLKRVFRRRKKMSGLVSASKDGALLAALFNFFDIDSIRGSSRKRKVASLFEIAEAVGQGSSVCITPDGPIGPIYKLKKGSLKVAEFTDLDILFLRVNYRSYFTLPTWDKFQIPFPFSSVDLKVISCRPYSDIAQSAQKEGVSPVEYAEHLMGR</sequence>
<evidence type="ECO:0000313" key="3">
    <source>
        <dbReference type="EMBL" id="MDX8415964.1"/>
    </source>
</evidence>
<proteinExistence type="predicted"/>
<dbReference type="Pfam" id="PF04028">
    <property type="entry name" value="DUF374"/>
    <property type="match status" value="1"/>
</dbReference>
<organism evidence="3 4">
    <name type="scientific">Intestinicryptomonas porci</name>
    <dbReference type="NCBI Taxonomy" id="2926320"/>
    <lineage>
        <taxon>Bacteria</taxon>
        <taxon>Pseudomonadati</taxon>
        <taxon>Verrucomicrobiota</taxon>
        <taxon>Opitutia</taxon>
        <taxon>Opitutales</taxon>
        <taxon>Intestinicryptomonaceae</taxon>
        <taxon>Intestinicryptomonas</taxon>
    </lineage>
</organism>
<reference evidence="3 4" key="1">
    <citation type="submission" date="2022-03" db="EMBL/GenBank/DDBJ databases">
        <title>Novel taxa within the pig intestine.</title>
        <authorList>
            <person name="Wylensek D."/>
            <person name="Bishof K."/>
            <person name="Afrizal A."/>
            <person name="Clavel T."/>
        </authorList>
    </citation>
    <scope>NUCLEOTIDE SEQUENCE [LARGE SCALE GENOMIC DNA]</scope>
    <source>
        <strain evidence="3 4">CLA-KB-P66</strain>
    </source>
</reference>
<keyword evidence="1" id="KW-1133">Transmembrane helix</keyword>
<accession>A0ABU4WKN6</accession>
<evidence type="ECO:0000256" key="1">
    <source>
        <dbReference type="SAM" id="Phobius"/>
    </source>
</evidence>
<feature type="transmembrane region" description="Helical" evidence="1">
    <location>
        <begin position="15"/>
        <end position="33"/>
    </location>
</feature>
<comment type="caution">
    <text evidence="3">The sequence shown here is derived from an EMBL/GenBank/DDBJ whole genome shotgun (WGS) entry which is preliminary data.</text>
</comment>
<evidence type="ECO:0000313" key="4">
    <source>
        <dbReference type="Proteomes" id="UP001275932"/>
    </source>
</evidence>
<dbReference type="RefSeq" id="WP_370397418.1">
    <property type="nucleotide sequence ID" value="NZ_JALBUT010000007.1"/>
</dbReference>
<name>A0ABU4WKN6_9BACT</name>
<dbReference type="InterPro" id="IPR007172">
    <property type="entry name" value="DUF374"/>
</dbReference>
<dbReference type="EMBL" id="JALBUT010000007">
    <property type="protein sequence ID" value="MDX8415964.1"/>
    <property type="molecule type" value="Genomic_DNA"/>
</dbReference>
<dbReference type="Proteomes" id="UP001275932">
    <property type="component" value="Unassembled WGS sequence"/>
</dbReference>
<protein>
    <submittedName>
        <fullName evidence="3">DUF374 domain-containing protein</fullName>
    </submittedName>
</protein>